<keyword evidence="2" id="KW-1185">Reference proteome</keyword>
<dbReference type="RefSeq" id="WP_048599297.1">
    <property type="nucleotide sequence ID" value="NZ_CBFHGK010000016.1"/>
</dbReference>
<organism evidence="1 2">
    <name type="scientific">Nereida ignava</name>
    <dbReference type="NCBI Taxonomy" id="282199"/>
    <lineage>
        <taxon>Bacteria</taxon>
        <taxon>Pseudomonadati</taxon>
        <taxon>Pseudomonadota</taxon>
        <taxon>Alphaproteobacteria</taxon>
        <taxon>Rhodobacterales</taxon>
        <taxon>Roseobacteraceae</taxon>
        <taxon>Nereida</taxon>
    </lineage>
</organism>
<evidence type="ECO:0000313" key="2">
    <source>
        <dbReference type="Proteomes" id="UP000048949"/>
    </source>
</evidence>
<dbReference type="Proteomes" id="UP000048949">
    <property type="component" value="Unassembled WGS sequence"/>
</dbReference>
<evidence type="ECO:0000313" key="1">
    <source>
        <dbReference type="EMBL" id="CRK75873.1"/>
    </source>
</evidence>
<sequence>MSGFEYFNQSEVEAPMRAAAHVGDFALDGHRLSSLYRAASISTSWLNPNNSQADYASLWAKYSYPAGIPCPTFTFDATQFAR</sequence>
<protein>
    <submittedName>
        <fullName evidence="1">Uncharacterized protein</fullName>
    </submittedName>
</protein>
<gene>
    <name evidence="1" type="ORF">NIG5292_01929</name>
</gene>
<proteinExistence type="predicted"/>
<dbReference type="AlphaFoldDB" id="A0A0U1NN02"/>
<accession>A0A0U1NN02</accession>
<dbReference type="EMBL" id="CVQV01000010">
    <property type="protein sequence ID" value="CRK75873.1"/>
    <property type="molecule type" value="Genomic_DNA"/>
</dbReference>
<reference evidence="1 2" key="1">
    <citation type="submission" date="2015-04" db="EMBL/GenBank/DDBJ databases">
        <authorList>
            <person name="Syromyatnikov M.Y."/>
            <person name="Popov V.N."/>
        </authorList>
    </citation>
    <scope>NUCLEOTIDE SEQUENCE [LARGE SCALE GENOMIC DNA]</scope>
    <source>
        <strain evidence="1 2">CECT 5292</strain>
    </source>
</reference>
<dbReference type="STRING" id="282199.GCA_001049735_01928"/>
<name>A0A0U1NN02_9RHOB</name>